<proteinExistence type="predicted"/>
<feature type="chain" id="PRO_5045365245" evidence="1">
    <location>
        <begin position="20"/>
        <end position="146"/>
    </location>
</feature>
<feature type="domain" description="TonB C-terminal" evidence="2">
    <location>
        <begin position="84"/>
        <end position="141"/>
    </location>
</feature>
<keyword evidence="4" id="KW-1185">Reference proteome</keyword>
<evidence type="ECO:0000256" key="1">
    <source>
        <dbReference type="SAM" id="SignalP"/>
    </source>
</evidence>
<comment type="caution">
    <text evidence="3">The sequence shown here is derived from an EMBL/GenBank/DDBJ whole genome shotgun (WGS) entry which is preliminary data.</text>
</comment>
<evidence type="ECO:0000313" key="4">
    <source>
        <dbReference type="Proteomes" id="UP000637299"/>
    </source>
</evidence>
<protein>
    <submittedName>
        <fullName evidence="3">Energy transducer TonB</fullName>
    </submittedName>
</protein>
<dbReference type="InterPro" id="IPR037682">
    <property type="entry name" value="TonB_C"/>
</dbReference>
<accession>A0ABR8ZCZ4</accession>
<gene>
    <name evidence="3" type="ORF">IC610_11920</name>
</gene>
<dbReference type="RefSeq" id="WP_191737061.1">
    <property type="nucleotide sequence ID" value="NZ_JACYFS010000003.1"/>
</dbReference>
<dbReference type="SUPFAM" id="SSF74653">
    <property type="entry name" value="TolA/TonB C-terminal domain"/>
    <property type="match status" value="1"/>
</dbReference>
<sequence>MNKKISIFLSLICSAIFLAQDVRPASSPVKKVDLKDIEIITVCHDYPNHDALFLNGKEDFIEKLKSQISSDALIMVKGKESFKSILNFVVERDGTISEIQVSGTNQKFSNAVKLAAKRIKGKWLPAKKNGNSVRSKMQIPVVMNFH</sequence>
<dbReference type="Pfam" id="PF03544">
    <property type="entry name" value="TonB_C"/>
    <property type="match status" value="1"/>
</dbReference>
<keyword evidence="1" id="KW-0732">Signal</keyword>
<dbReference type="Gene3D" id="3.30.1150.10">
    <property type="match status" value="1"/>
</dbReference>
<evidence type="ECO:0000313" key="3">
    <source>
        <dbReference type="EMBL" id="MBD8083121.1"/>
    </source>
</evidence>
<name>A0ABR8ZCZ4_9FLAO</name>
<dbReference type="EMBL" id="JACYFS010000003">
    <property type="protein sequence ID" value="MBD8083121.1"/>
    <property type="molecule type" value="Genomic_DNA"/>
</dbReference>
<evidence type="ECO:0000259" key="2">
    <source>
        <dbReference type="Pfam" id="PF03544"/>
    </source>
</evidence>
<reference evidence="3 4" key="1">
    <citation type="submission" date="2020-09" db="EMBL/GenBank/DDBJ databases">
        <title>Genome seq and assembly of Chryseobacterium sp.</title>
        <authorList>
            <person name="Chhetri G."/>
        </authorList>
    </citation>
    <scope>NUCLEOTIDE SEQUENCE [LARGE SCALE GENOMIC DNA]</scope>
    <source>
        <strain evidence="3 4">GCR10</strain>
    </source>
</reference>
<dbReference type="Proteomes" id="UP000637299">
    <property type="component" value="Unassembled WGS sequence"/>
</dbReference>
<feature type="signal peptide" evidence="1">
    <location>
        <begin position="1"/>
        <end position="19"/>
    </location>
</feature>
<organism evidence="3 4">
    <name type="scientific">Chryseobacterium caseinilyticum</name>
    <dbReference type="NCBI Taxonomy" id="2771428"/>
    <lineage>
        <taxon>Bacteria</taxon>
        <taxon>Pseudomonadati</taxon>
        <taxon>Bacteroidota</taxon>
        <taxon>Flavobacteriia</taxon>
        <taxon>Flavobacteriales</taxon>
        <taxon>Weeksellaceae</taxon>
        <taxon>Chryseobacterium group</taxon>
        <taxon>Chryseobacterium</taxon>
    </lineage>
</organism>